<evidence type="ECO:0000313" key="2">
    <source>
        <dbReference type="EMBL" id="ABJ87819.1"/>
    </source>
</evidence>
<feature type="transmembrane region" description="Helical" evidence="1">
    <location>
        <begin position="68"/>
        <end position="88"/>
    </location>
</feature>
<organism evidence="2">
    <name type="scientific">Solibacter usitatus (strain Ellin6076)</name>
    <dbReference type="NCBI Taxonomy" id="234267"/>
    <lineage>
        <taxon>Bacteria</taxon>
        <taxon>Pseudomonadati</taxon>
        <taxon>Acidobacteriota</taxon>
        <taxon>Terriglobia</taxon>
        <taxon>Bryobacterales</taxon>
        <taxon>Solibacteraceae</taxon>
        <taxon>Candidatus Solibacter</taxon>
    </lineage>
</organism>
<keyword evidence="1" id="KW-0812">Transmembrane</keyword>
<proteinExistence type="predicted"/>
<name>Q01RA1_SOLUE</name>
<dbReference type="AlphaFoldDB" id="Q01RA1"/>
<dbReference type="STRING" id="234267.Acid_6906"/>
<dbReference type="EMBL" id="CP000473">
    <property type="protein sequence ID" value="ABJ87819.1"/>
    <property type="molecule type" value="Genomic_DNA"/>
</dbReference>
<sequence precursor="true">MKQAVLGTGLILPPIAWFASMEGNFALAPLACAGHGKGVLVLISIAALGLSAGGGLLSWAQRSSHRRLAVSGAAMSALFTLVILAQAIPNILLGGCE</sequence>
<keyword evidence="1" id="KW-0472">Membrane</keyword>
<reference evidence="2" key="1">
    <citation type="submission" date="2006-10" db="EMBL/GenBank/DDBJ databases">
        <title>Complete sequence of Solibacter usitatus Ellin6076.</title>
        <authorList>
            <consortium name="US DOE Joint Genome Institute"/>
            <person name="Copeland A."/>
            <person name="Lucas S."/>
            <person name="Lapidus A."/>
            <person name="Barry K."/>
            <person name="Detter J.C."/>
            <person name="Glavina del Rio T."/>
            <person name="Hammon N."/>
            <person name="Israni S."/>
            <person name="Dalin E."/>
            <person name="Tice H."/>
            <person name="Pitluck S."/>
            <person name="Thompson L.S."/>
            <person name="Brettin T."/>
            <person name="Bruce D."/>
            <person name="Han C."/>
            <person name="Tapia R."/>
            <person name="Gilna P."/>
            <person name="Schmutz J."/>
            <person name="Larimer F."/>
            <person name="Land M."/>
            <person name="Hauser L."/>
            <person name="Kyrpides N."/>
            <person name="Mikhailova N."/>
            <person name="Janssen P.H."/>
            <person name="Kuske C.R."/>
            <person name="Richardson P."/>
        </authorList>
    </citation>
    <scope>NUCLEOTIDE SEQUENCE</scope>
    <source>
        <strain evidence="2">Ellin6076</strain>
    </source>
</reference>
<keyword evidence="1" id="KW-1133">Transmembrane helix</keyword>
<gene>
    <name evidence="2" type="ordered locus">Acid_6906</name>
</gene>
<dbReference type="InParanoid" id="Q01RA1"/>
<dbReference type="KEGG" id="sus:Acid_6906"/>
<dbReference type="HOGENOM" id="CLU_2345189_0_0_0"/>
<feature type="transmembrane region" description="Helical" evidence="1">
    <location>
        <begin position="43"/>
        <end position="61"/>
    </location>
</feature>
<accession>Q01RA1</accession>
<evidence type="ECO:0000256" key="1">
    <source>
        <dbReference type="SAM" id="Phobius"/>
    </source>
</evidence>
<protein>
    <submittedName>
        <fullName evidence="2">Uncharacterized protein</fullName>
    </submittedName>
</protein>